<dbReference type="Proteomes" id="UP000597617">
    <property type="component" value="Unassembled WGS sequence"/>
</dbReference>
<reference evidence="6 7" key="1">
    <citation type="submission" date="2020-11" db="EMBL/GenBank/DDBJ databases">
        <authorList>
            <person name="Kim M.K."/>
        </authorList>
    </citation>
    <scope>NUCLEOTIDE SEQUENCE [LARGE SCALE GENOMIC DNA]</scope>
    <source>
        <strain evidence="6 7">BT683</strain>
    </source>
</reference>
<sequence>MVGLVIILSLGIRPAQHLWQAHKGDAVSVPLQNTGIANDVSQLNPTPMRTVGLGTDSAANLRQLRELLVLARATCTTVSIAGAQHSMGGHTLSPDGIRLDMRAFNYMRFDTVSNLLTVGSGATWAEIIPYLNHRGRAVGTMQSDNAFSVGGSLSVNCHGWQPNQPPIAATVVSVRVLLADGRLLTCSRTKNQQLFGLVLGGYGLFGVILDAKLRTVPNELYSYHRVAGAAENYIQEYRRHVDANPQVHLAYGRLNVTNSRFLEEATLNYFTTERLAKADYPMVEPGLLDLKRAVFLGSKHNTYGKQLRWDLEQGLSKVEEGSEFSRNQIMNESPSLYMNRSPGQTDILHEYFIPARHYNAFRLALQQRIPRHKADLLNVTLRNVYADTDTFLPYARREAFGFVLFFNQGTAPADEADMTALTQELIEEAEKLGGTYYLPYRLHATPTQLRRAYPQFDEFLRLKLDYDPQELFQNKFYQRYRIGIGHSIGNAKKQPVRTAQSSAD</sequence>
<dbReference type="RefSeq" id="WP_196283302.1">
    <property type="nucleotide sequence ID" value="NZ_JADQDQ010000008.1"/>
</dbReference>
<name>A0ABS0IL93_9BACT</name>
<evidence type="ECO:0000313" key="6">
    <source>
        <dbReference type="EMBL" id="MBF9238947.1"/>
    </source>
</evidence>
<dbReference type="InterPro" id="IPR006094">
    <property type="entry name" value="Oxid_FAD_bind_N"/>
</dbReference>
<dbReference type="InterPro" id="IPR036318">
    <property type="entry name" value="FAD-bd_PCMH-like_sf"/>
</dbReference>
<evidence type="ECO:0000313" key="7">
    <source>
        <dbReference type="Proteomes" id="UP000597617"/>
    </source>
</evidence>
<evidence type="ECO:0000256" key="1">
    <source>
        <dbReference type="ARBA" id="ARBA00005466"/>
    </source>
</evidence>
<evidence type="ECO:0000256" key="4">
    <source>
        <dbReference type="ARBA" id="ARBA00023002"/>
    </source>
</evidence>
<dbReference type="InterPro" id="IPR016169">
    <property type="entry name" value="FAD-bd_PCMH_sub2"/>
</dbReference>
<dbReference type="InterPro" id="IPR050432">
    <property type="entry name" value="FAD-linked_Oxidoreductases_BP"/>
</dbReference>
<dbReference type="Pfam" id="PF01565">
    <property type="entry name" value="FAD_binding_4"/>
    <property type="match status" value="1"/>
</dbReference>
<dbReference type="SUPFAM" id="SSF55103">
    <property type="entry name" value="FAD-linked oxidases, C-terminal domain"/>
    <property type="match status" value="1"/>
</dbReference>
<dbReference type="Gene3D" id="1.10.45.10">
    <property type="entry name" value="Vanillyl-alcohol Oxidase, Chain A, domain 4"/>
    <property type="match status" value="1"/>
</dbReference>
<dbReference type="InterPro" id="IPR016171">
    <property type="entry name" value="Vanillyl_alc_oxidase_C-sub2"/>
</dbReference>
<gene>
    <name evidence="6" type="ORF">I2I05_16210</name>
</gene>
<dbReference type="PROSITE" id="PS51387">
    <property type="entry name" value="FAD_PCMH"/>
    <property type="match status" value="1"/>
</dbReference>
<dbReference type="PANTHER" id="PTHR13878:SF53">
    <property type="entry name" value="CYTOKININ DEHYDROGENASE 6"/>
    <property type="match status" value="1"/>
</dbReference>
<dbReference type="InterPro" id="IPR016164">
    <property type="entry name" value="FAD-linked_Oxase-like_C"/>
</dbReference>
<keyword evidence="4" id="KW-0560">Oxidoreductase</keyword>
<keyword evidence="2" id="KW-0285">Flavoprotein</keyword>
<proteinExistence type="inferred from homology"/>
<dbReference type="SUPFAM" id="SSF56176">
    <property type="entry name" value="FAD-binding/transporter-associated domain-like"/>
    <property type="match status" value="1"/>
</dbReference>
<comment type="similarity">
    <text evidence="1">Belongs to the oxygen-dependent FAD-linked oxidoreductase family.</text>
</comment>
<evidence type="ECO:0000256" key="2">
    <source>
        <dbReference type="ARBA" id="ARBA00022630"/>
    </source>
</evidence>
<dbReference type="PANTHER" id="PTHR13878">
    <property type="entry name" value="GULONOLACTONE OXIDASE"/>
    <property type="match status" value="1"/>
</dbReference>
<feature type="domain" description="FAD-binding PCMH-type" evidence="5">
    <location>
        <begin position="43"/>
        <end position="218"/>
    </location>
</feature>
<dbReference type="InterPro" id="IPR016166">
    <property type="entry name" value="FAD-bd_PCMH"/>
</dbReference>
<keyword evidence="7" id="KW-1185">Reference proteome</keyword>
<protein>
    <submittedName>
        <fullName evidence="6">FAD-binding oxidoreductase</fullName>
    </submittedName>
</protein>
<organism evidence="6 7">
    <name type="scientific">Hymenobacter jeongseonensis</name>
    <dbReference type="NCBI Taxonomy" id="2791027"/>
    <lineage>
        <taxon>Bacteria</taxon>
        <taxon>Pseudomonadati</taxon>
        <taxon>Bacteroidota</taxon>
        <taxon>Cytophagia</taxon>
        <taxon>Cytophagales</taxon>
        <taxon>Hymenobacteraceae</taxon>
        <taxon>Hymenobacter</taxon>
    </lineage>
</organism>
<evidence type="ECO:0000256" key="3">
    <source>
        <dbReference type="ARBA" id="ARBA00022827"/>
    </source>
</evidence>
<dbReference type="Gene3D" id="3.30.465.10">
    <property type="match status" value="1"/>
</dbReference>
<evidence type="ECO:0000259" key="5">
    <source>
        <dbReference type="PROSITE" id="PS51387"/>
    </source>
</evidence>
<comment type="caution">
    <text evidence="6">The sequence shown here is derived from an EMBL/GenBank/DDBJ whole genome shotgun (WGS) entry which is preliminary data.</text>
</comment>
<dbReference type="EMBL" id="JADQDQ010000008">
    <property type="protein sequence ID" value="MBF9238947.1"/>
    <property type="molecule type" value="Genomic_DNA"/>
</dbReference>
<keyword evidence="3" id="KW-0274">FAD</keyword>
<accession>A0ABS0IL93</accession>